<sequence length="209" mass="21762">MLLSPEQLLAFLPAAVLITLSPGPDNLMVLSLGIARGRRAGMVFGLGCALGCLSHTALAALGVGALLAASPMALQALKLLGGGYLVWLGWQALHSAGATLHSGRQPAAAPSLWRLFGKGLCANAVNPKVILFFLAFLPQFISSGGAAGWQTLQLGALFTLQAALLFATLGYFAGHAGSWLNTSPRRGMWLDRLAGTVFIALGLRLMVTR</sequence>
<evidence type="ECO:0000256" key="3">
    <source>
        <dbReference type="ARBA" id="ARBA00022692"/>
    </source>
</evidence>
<keyword evidence="8" id="KW-1185">Reference proteome</keyword>
<comment type="caution">
    <text evidence="7">The sequence shown here is derived from an EMBL/GenBank/DDBJ whole genome shotgun (WGS) entry which is preliminary data.</text>
</comment>
<dbReference type="InterPro" id="IPR001123">
    <property type="entry name" value="LeuE-type"/>
</dbReference>
<protein>
    <submittedName>
        <fullName evidence="7">LysE family translocator</fullName>
    </submittedName>
</protein>
<dbReference type="PIRSF" id="PIRSF006324">
    <property type="entry name" value="LeuE"/>
    <property type="match status" value="1"/>
</dbReference>
<evidence type="ECO:0000256" key="6">
    <source>
        <dbReference type="SAM" id="Phobius"/>
    </source>
</evidence>
<evidence type="ECO:0000313" key="7">
    <source>
        <dbReference type="EMBL" id="MEQ6289852.1"/>
    </source>
</evidence>
<keyword evidence="2" id="KW-1003">Cell membrane</keyword>
<dbReference type="EMBL" id="JBEFLD010000002">
    <property type="protein sequence ID" value="MEQ6289852.1"/>
    <property type="molecule type" value="Genomic_DNA"/>
</dbReference>
<keyword evidence="3 6" id="KW-0812">Transmembrane</keyword>
<feature type="transmembrane region" description="Helical" evidence="6">
    <location>
        <begin position="155"/>
        <end position="177"/>
    </location>
</feature>
<name>A0ABV1M0U0_9NEIS</name>
<evidence type="ECO:0000256" key="2">
    <source>
        <dbReference type="ARBA" id="ARBA00022475"/>
    </source>
</evidence>
<evidence type="ECO:0000256" key="4">
    <source>
        <dbReference type="ARBA" id="ARBA00022989"/>
    </source>
</evidence>
<evidence type="ECO:0000313" key="8">
    <source>
        <dbReference type="Proteomes" id="UP001433638"/>
    </source>
</evidence>
<dbReference type="RefSeq" id="WP_349584544.1">
    <property type="nucleotide sequence ID" value="NZ_JBEFLD010000002.1"/>
</dbReference>
<organism evidence="7 8">
    <name type="scientific">Vogesella oryzagri</name>
    <dbReference type="NCBI Taxonomy" id="3160864"/>
    <lineage>
        <taxon>Bacteria</taxon>
        <taxon>Pseudomonadati</taxon>
        <taxon>Pseudomonadota</taxon>
        <taxon>Betaproteobacteria</taxon>
        <taxon>Neisseriales</taxon>
        <taxon>Chromobacteriaceae</taxon>
        <taxon>Vogesella</taxon>
    </lineage>
</organism>
<comment type="subcellular location">
    <subcellularLocation>
        <location evidence="1">Cell membrane</location>
        <topology evidence="1">Multi-pass membrane protein</topology>
    </subcellularLocation>
</comment>
<gene>
    <name evidence="7" type="ORF">ABNW52_04405</name>
</gene>
<keyword evidence="5 6" id="KW-0472">Membrane</keyword>
<evidence type="ECO:0000256" key="5">
    <source>
        <dbReference type="ARBA" id="ARBA00023136"/>
    </source>
</evidence>
<keyword evidence="4 6" id="KW-1133">Transmembrane helix</keyword>
<dbReference type="PANTHER" id="PTHR30086">
    <property type="entry name" value="ARGININE EXPORTER PROTEIN ARGO"/>
    <property type="match status" value="1"/>
</dbReference>
<dbReference type="Pfam" id="PF01810">
    <property type="entry name" value="LysE"/>
    <property type="match status" value="1"/>
</dbReference>
<feature type="transmembrane region" description="Helical" evidence="6">
    <location>
        <begin position="43"/>
        <end position="69"/>
    </location>
</feature>
<accession>A0ABV1M0U0</accession>
<evidence type="ECO:0000256" key="1">
    <source>
        <dbReference type="ARBA" id="ARBA00004651"/>
    </source>
</evidence>
<proteinExistence type="predicted"/>
<feature type="transmembrane region" description="Helical" evidence="6">
    <location>
        <begin position="189"/>
        <end position="207"/>
    </location>
</feature>
<feature type="transmembrane region" description="Helical" evidence="6">
    <location>
        <begin position="129"/>
        <end position="149"/>
    </location>
</feature>
<dbReference type="PANTHER" id="PTHR30086:SF20">
    <property type="entry name" value="ARGININE EXPORTER PROTEIN ARGO-RELATED"/>
    <property type="match status" value="1"/>
</dbReference>
<dbReference type="Proteomes" id="UP001433638">
    <property type="component" value="Unassembled WGS sequence"/>
</dbReference>
<reference evidence="7" key="1">
    <citation type="submission" date="2024-06" db="EMBL/GenBank/DDBJ databases">
        <title>Genome sequence of Vogesella sp. MAHUQ-64.</title>
        <authorList>
            <person name="Huq M.A."/>
        </authorList>
    </citation>
    <scope>NUCLEOTIDE SEQUENCE</scope>
    <source>
        <strain evidence="7">MAHUQ-64</strain>
    </source>
</reference>